<dbReference type="FunFam" id="3.40.1280.10:FF:000001">
    <property type="entry name" value="tRNA (guanine-N(1)-)-methyltransferase"/>
    <property type="match status" value="1"/>
</dbReference>
<evidence type="ECO:0000256" key="6">
    <source>
        <dbReference type="ARBA" id="ARBA00014679"/>
    </source>
</evidence>
<feature type="binding site" evidence="15 16">
    <location>
        <position position="117"/>
    </location>
    <ligand>
        <name>S-adenosyl-L-methionine</name>
        <dbReference type="ChEBI" id="CHEBI:59789"/>
    </ligand>
</feature>
<evidence type="ECO:0000313" key="19">
    <source>
        <dbReference type="EMBL" id="KKU96312.1"/>
    </source>
</evidence>
<evidence type="ECO:0000313" key="20">
    <source>
        <dbReference type="Proteomes" id="UP000034661"/>
    </source>
</evidence>
<keyword evidence="8 15" id="KW-0489">Methyltransferase</keyword>
<proteinExistence type="inferred from homology"/>
<name>A0A0G1UQ01_9BACT</name>
<evidence type="ECO:0000259" key="18">
    <source>
        <dbReference type="Pfam" id="PF01746"/>
    </source>
</evidence>
<keyword evidence="9 15" id="KW-0808">Transferase</keyword>
<evidence type="ECO:0000256" key="16">
    <source>
        <dbReference type="PIRSR" id="PIRSR000386-1"/>
    </source>
</evidence>
<comment type="caution">
    <text evidence="15">Lacks conserved residue(s) required for the propagation of feature annotation.</text>
</comment>
<keyword evidence="11 15" id="KW-0819">tRNA processing</keyword>
<dbReference type="CDD" id="cd18080">
    <property type="entry name" value="TrmD-like"/>
    <property type="match status" value="1"/>
</dbReference>
<dbReference type="HAMAP" id="MF_00605">
    <property type="entry name" value="TrmD"/>
    <property type="match status" value="1"/>
</dbReference>
<feature type="domain" description="tRNA methyltransferase TRMD/TRM10-type" evidence="18">
    <location>
        <begin position="1"/>
        <end position="238"/>
    </location>
</feature>
<reference evidence="19 20" key="1">
    <citation type="journal article" date="2015" name="Nature">
        <title>rRNA introns, odd ribosomes, and small enigmatic genomes across a large radiation of phyla.</title>
        <authorList>
            <person name="Brown C.T."/>
            <person name="Hug L.A."/>
            <person name="Thomas B.C."/>
            <person name="Sharon I."/>
            <person name="Castelle C.J."/>
            <person name="Singh A."/>
            <person name="Wilkins M.J."/>
            <person name="Williams K.H."/>
            <person name="Banfield J.F."/>
        </authorList>
    </citation>
    <scope>NUCLEOTIDE SEQUENCE [LARGE SCALE GENOMIC DNA]</scope>
</reference>
<keyword evidence="7 15" id="KW-0963">Cytoplasm</keyword>
<evidence type="ECO:0000256" key="10">
    <source>
        <dbReference type="ARBA" id="ARBA00022691"/>
    </source>
</evidence>
<dbReference type="PATRIC" id="fig|1618439.3.peg.5"/>
<dbReference type="EC" id="2.1.1.228" evidence="5 15"/>
<comment type="function">
    <text evidence="1 15 17">Specifically methylates guanosine-37 in various tRNAs.</text>
</comment>
<comment type="caution">
    <text evidence="19">The sequence shown here is derived from an EMBL/GenBank/DDBJ whole genome shotgun (WGS) entry which is preliminary data.</text>
</comment>
<evidence type="ECO:0000256" key="9">
    <source>
        <dbReference type="ARBA" id="ARBA00022679"/>
    </source>
</evidence>
<evidence type="ECO:0000256" key="15">
    <source>
        <dbReference type="HAMAP-Rule" id="MF_00605"/>
    </source>
</evidence>
<dbReference type="NCBIfam" id="NF000648">
    <property type="entry name" value="PRK00026.1"/>
    <property type="match status" value="1"/>
</dbReference>
<evidence type="ECO:0000256" key="11">
    <source>
        <dbReference type="ARBA" id="ARBA00022694"/>
    </source>
</evidence>
<organism evidence="19 20">
    <name type="scientific">Candidatus Gottesmanbacteria bacterium GW2011_GWA1_48_13</name>
    <dbReference type="NCBI Taxonomy" id="1618439"/>
    <lineage>
        <taxon>Bacteria</taxon>
        <taxon>Candidatus Gottesmaniibacteriota</taxon>
    </lineage>
</organism>
<comment type="subcellular location">
    <subcellularLocation>
        <location evidence="2 15 17">Cytoplasm</location>
    </subcellularLocation>
</comment>
<evidence type="ECO:0000256" key="7">
    <source>
        <dbReference type="ARBA" id="ARBA00022490"/>
    </source>
</evidence>
<dbReference type="NCBIfam" id="TIGR00088">
    <property type="entry name" value="trmD"/>
    <property type="match status" value="1"/>
</dbReference>
<dbReference type="Gene3D" id="1.10.1270.20">
    <property type="entry name" value="tRNA(m1g37)methyltransferase, domain 2"/>
    <property type="match status" value="1"/>
</dbReference>
<dbReference type="Proteomes" id="UP000034661">
    <property type="component" value="Unassembled WGS sequence"/>
</dbReference>
<evidence type="ECO:0000256" key="12">
    <source>
        <dbReference type="ARBA" id="ARBA00029736"/>
    </source>
</evidence>
<dbReference type="InterPro" id="IPR029028">
    <property type="entry name" value="Alpha/beta_knot_MTases"/>
</dbReference>
<dbReference type="GO" id="GO:0002939">
    <property type="term" value="P:tRNA N1-guanine methylation"/>
    <property type="evidence" value="ECO:0007669"/>
    <property type="project" value="TreeGrafter"/>
</dbReference>
<evidence type="ECO:0000256" key="3">
    <source>
        <dbReference type="ARBA" id="ARBA00007630"/>
    </source>
</evidence>
<evidence type="ECO:0000256" key="14">
    <source>
        <dbReference type="ARBA" id="ARBA00047783"/>
    </source>
</evidence>
<dbReference type="InterPro" id="IPR029026">
    <property type="entry name" value="tRNA_m1G_MTases_N"/>
</dbReference>
<dbReference type="PANTHER" id="PTHR46417:SF1">
    <property type="entry name" value="TRNA (GUANINE-N(1)-)-METHYLTRANSFERASE"/>
    <property type="match status" value="1"/>
</dbReference>
<evidence type="ECO:0000256" key="13">
    <source>
        <dbReference type="ARBA" id="ARBA00033392"/>
    </source>
</evidence>
<dbReference type="AlphaFoldDB" id="A0A0G1UQ01"/>
<dbReference type="PIRSF" id="PIRSF000386">
    <property type="entry name" value="tRNA_mtase"/>
    <property type="match status" value="1"/>
</dbReference>
<evidence type="ECO:0000256" key="8">
    <source>
        <dbReference type="ARBA" id="ARBA00022603"/>
    </source>
</evidence>
<keyword evidence="10 15" id="KW-0949">S-adenosyl-L-methionine</keyword>
<evidence type="ECO:0000256" key="4">
    <source>
        <dbReference type="ARBA" id="ARBA00011738"/>
    </source>
</evidence>
<dbReference type="GO" id="GO:0005829">
    <property type="term" value="C:cytosol"/>
    <property type="evidence" value="ECO:0007669"/>
    <property type="project" value="TreeGrafter"/>
</dbReference>
<dbReference type="InterPro" id="IPR023148">
    <property type="entry name" value="tRNA_m1G_MeTrfase_C_sf"/>
</dbReference>
<comment type="similarity">
    <text evidence="3 15 17">Belongs to the RNA methyltransferase TrmD family.</text>
</comment>
<dbReference type="InterPro" id="IPR002649">
    <property type="entry name" value="tRNA_m1G_MeTrfase_TrmD"/>
</dbReference>
<dbReference type="Gene3D" id="3.40.1280.10">
    <property type="match status" value="1"/>
</dbReference>
<accession>A0A0G1UQ01</accession>
<protein>
    <recommendedName>
        <fullName evidence="6 15">tRNA (guanine-N(1)-)-methyltransferase</fullName>
        <ecNumber evidence="5 15">2.1.1.228</ecNumber>
    </recommendedName>
    <alternativeName>
        <fullName evidence="12 15">M1G-methyltransferase</fullName>
    </alternativeName>
    <alternativeName>
        <fullName evidence="13 15">tRNA [GM37] methyltransferase</fullName>
    </alternativeName>
</protein>
<gene>
    <name evidence="15" type="primary">trmD</name>
    <name evidence="19" type="ORF">UY27_C0001G0005</name>
</gene>
<dbReference type="GO" id="GO:0052906">
    <property type="term" value="F:tRNA (guanine(37)-N1)-methyltransferase activity"/>
    <property type="evidence" value="ECO:0007669"/>
    <property type="project" value="UniProtKB-UniRule"/>
</dbReference>
<comment type="catalytic activity">
    <reaction evidence="14 15 17">
        <text>guanosine(37) in tRNA + S-adenosyl-L-methionine = N(1)-methylguanosine(37) in tRNA + S-adenosyl-L-homocysteine + H(+)</text>
        <dbReference type="Rhea" id="RHEA:36899"/>
        <dbReference type="Rhea" id="RHEA-COMP:10145"/>
        <dbReference type="Rhea" id="RHEA-COMP:10147"/>
        <dbReference type="ChEBI" id="CHEBI:15378"/>
        <dbReference type="ChEBI" id="CHEBI:57856"/>
        <dbReference type="ChEBI" id="CHEBI:59789"/>
        <dbReference type="ChEBI" id="CHEBI:73542"/>
        <dbReference type="ChEBI" id="CHEBI:74269"/>
        <dbReference type="EC" id="2.1.1.228"/>
    </reaction>
</comment>
<dbReference type="SUPFAM" id="SSF75217">
    <property type="entry name" value="alpha/beta knot"/>
    <property type="match status" value="1"/>
</dbReference>
<dbReference type="EMBL" id="LCPJ01000001">
    <property type="protein sequence ID" value="KKU96312.1"/>
    <property type="molecule type" value="Genomic_DNA"/>
</dbReference>
<dbReference type="InterPro" id="IPR016009">
    <property type="entry name" value="tRNA_MeTrfase_TRMD/TRM10"/>
</dbReference>
<sequence length="247" mass="27829">MNISILTLFPEMFSGPFTYSIVKRAQEKGTVTIDLVNIRDFATDNYKSVDDHPYGGGAGMILRVDVVDRALKETKLKIKNSKLKIKTILLDPQGTQYTQNKAATLSTLDHLIILVCGHYEGVDERIRQLVDEELSVGDYITTGGEIPAMIVVDTVVRLLPGVLKHPEAIQLESFSSSLNSKLSALNSLLEYPQYTRPEIYNGVRVPDVLLSGDHKKIDDWRENQAIIRTKKRRPDLVKRQRDRVPKA</sequence>
<dbReference type="PANTHER" id="PTHR46417">
    <property type="entry name" value="TRNA (GUANINE-N(1)-)-METHYLTRANSFERASE"/>
    <property type="match status" value="1"/>
</dbReference>
<evidence type="ECO:0000256" key="2">
    <source>
        <dbReference type="ARBA" id="ARBA00004496"/>
    </source>
</evidence>
<evidence type="ECO:0000256" key="17">
    <source>
        <dbReference type="RuleBase" id="RU003464"/>
    </source>
</evidence>
<dbReference type="Pfam" id="PF01746">
    <property type="entry name" value="tRNA_m1G_MT"/>
    <property type="match status" value="1"/>
</dbReference>
<evidence type="ECO:0000256" key="5">
    <source>
        <dbReference type="ARBA" id="ARBA00012807"/>
    </source>
</evidence>
<comment type="subunit">
    <text evidence="4 15 17">Homodimer.</text>
</comment>
<evidence type="ECO:0000256" key="1">
    <source>
        <dbReference type="ARBA" id="ARBA00002634"/>
    </source>
</evidence>